<sequence>MRMIRCWAFDELDDAILGVADLAAHRTGIVTVACVPSAVRYFLPGVLKEFSERFPKISVRIDDESARDVQNLVLVGEADFGINFAGAENPDIDFSPVYEESYVLAMRHDHRLVKRKKLS</sequence>
<dbReference type="Proteomes" id="UP000479335">
    <property type="component" value="Unassembled WGS sequence"/>
</dbReference>
<dbReference type="SUPFAM" id="SSF53850">
    <property type="entry name" value="Periplasmic binding protein-like II"/>
    <property type="match status" value="1"/>
</dbReference>
<evidence type="ECO:0000259" key="1">
    <source>
        <dbReference type="Pfam" id="PF03466"/>
    </source>
</evidence>
<dbReference type="GO" id="GO:0006355">
    <property type="term" value="P:regulation of DNA-templated transcription"/>
    <property type="evidence" value="ECO:0007669"/>
    <property type="project" value="TreeGrafter"/>
</dbReference>
<evidence type="ECO:0000313" key="3">
    <source>
        <dbReference type="Proteomes" id="UP000479335"/>
    </source>
</evidence>
<protein>
    <recommendedName>
        <fullName evidence="1">LysR substrate-binding domain-containing protein</fullName>
    </recommendedName>
</protein>
<keyword evidence="3" id="KW-1185">Reference proteome</keyword>
<accession>A0A6L8KK12</accession>
<feature type="domain" description="LysR substrate-binding" evidence="1">
    <location>
        <begin position="25"/>
        <end position="118"/>
    </location>
</feature>
<proteinExistence type="predicted"/>
<gene>
    <name evidence="2" type="ORF">GTP46_28225</name>
</gene>
<dbReference type="Gene3D" id="3.40.190.290">
    <property type="match status" value="1"/>
</dbReference>
<dbReference type="EMBL" id="WWCN01000029">
    <property type="protein sequence ID" value="MYM26518.1"/>
    <property type="molecule type" value="Genomic_DNA"/>
</dbReference>
<comment type="caution">
    <text evidence="2">The sequence shown here is derived from an EMBL/GenBank/DDBJ whole genome shotgun (WGS) entry which is preliminary data.</text>
</comment>
<organism evidence="2 3">
    <name type="scientific">Duganella flavida</name>
    <dbReference type="NCBI Taxonomy" id="2692175"/>
    <lineage>
        <taxon>Bacteria</taxon>
        <taxon>Pseudomonadati</taxon>
        <taxon>Pseudomonadota</taxon>
        <taxon>Betaproteobacteria</taxon>
        <taxon>Burkholderiales</taxon>
        <taxon>Oxalobacteraceae</taxon>
        <taxon>Telluria group</taxon>
        <taxon>Duganella</taxon>
    </lineage>
</organism>
<dbReference type="InterPro" id="IPR050950">
    <property type="entry name" value="HTH-type_LysR_regulators"/>
</dbReference>
<dbReference type="GO" id="GO:0005829">
    <property type="term" value="C:cytosol"/>
    <property type="evidence" value="ECO:0007669"/>
    <property type="project" value="TreeGrafter"/>
</dbReference>
<dbReference type="Pfam" id="PF03466">
    <property type="entry name" value="LysR_substrate"/>
    <property type="match status" value="1"/>
</dbReference>
<dbReference type="AlphaFoldDB" id="A0A6L8KK12"/>
<dbReference type="PANTHER" id="PTHR30419">
    <property type="entry name" value="HTH-TYPE TRANSCRIPTIONAL REGULATOR YBHD"/>
    <property type="match status" value="1"/>
</dbReference>
<evidence type="ECO:0000313" key="2">
    <source>
        <dbReference type="EMBL" id="MYM26518.1"/>
    </source>
</evidence>
<name>A0A6L8KK12_9BURK</name>
<dbReference type="InterPro" id="IPR005119">
    <property type="entry name" value="LysR_subst-bd"/>
</dbReference>
<reference evidence="2 3" key="1">
    <citation type="submission" date="2019-12" db="EMBL/GenBank/DDBJ databases">
        <title>Novel species isolated from a subtropical stream in China.</title>
        <authorList>
            <person name="Lu H."/>
        </authorList>
    </citation>
    <scope>NUCLEOTIDE SEQUENCE [LARGE SCALE GENOMIC DNA]</scope>
    <source>
        <strain evidence="2 3">FT135W</strain>
    </source>
</reference>
<dbReference type="PANTHER" id="PTHR30419:SF8">
    <property type="entry name" value="NITROGEN ASSIMILATION TRANSCRIPTIONAL ACTIVATOR-RELATED"/>
    <property type="match status" value="1"/>
</dbReference>